<evidence type="ECO:0000256" key="7">
    <source>
        <dbReference type="ARBA" id="ARBA00038093"/>
    </source>
</evidence>
<keyword evidence="4" id="KW-0479">Metal-binding</keyword>
<evidence type="ECO:0000256" key="6">
    <source>
        <dbReference type="ARBA" id="ARBA00022842"/>
    </source>
</evidence>
<dbReference type="PANTHER" id="PTHR33653:SF1">
    <property type="entry name" value="RIBONUCLEASE VAPC2"/>
    <property type="match status" value="1"/>
</dbReference>
<dbReference type="Gene3D" id="3.40.50.1010">
    <property type="entry name" value="5'-nuclease"/>
    <property type="match status" value="1"/>
</dbReference>
<dbReference type="InterPro" id="IPR050556">
    <property type="entry name" value="Type_II_TA_system_RNase"/>
</dbReference>
<comment type="cofactor">
    <cofactor evidence="1">
        <name>Mg(2+)</name>
        <dbReference type="ChEBI" id="CHEBI:18420"/>
    </cofactor>
</comment>
<sequence length="142" mass="15940">MARVSYLLDTNILSEPVVARPNVSVMGKLEANDGLLAISAVTWQEVLYGMHLLPAGKRRDQVQDYLFRRIRPTLPIIGFDENAAQWQAEQRARLRQEGRMPSCPDSQIAAIAAVNDLVLITRNVDDFAAFQGLRMENWFVGA</sequence>
<accession>A0ABS1CGW8</accession>
<evidence type="ECO:0000256" key="4">
    <source>
        <dbReference type="ARBA" id="ARBA00022723"/>
    </source>
</evidence>
<dbReference type="SUPFAM" id="SSF88723">
    <property type="entry name" value="PIN domain-like"/>
    <property type="match status" value="1"/>
</dbReference>
<evidence type="ECO:0000313" key="10">
    <source>
        <dbReference type="Proteomes" id="UP000748752"/>
    </source>
</evidence>
<evidence type="ECO:0000256" key="1">
    <source>
        <dbReference type="ARBA" id="ARBA00001946"/>
    </source>
</evidence>
<evidence type="ECO:0000313" key="9">
    <source>
        <dbReference type="EMBL" id="MBK1631143.1"/>
    </source>
</evidence>
<keyword evidence="6" id="KW-0460">Magnesium</keyword>
<dbReference type="EMBL" id="NRRV01000022">
    <property type="protein sequence ID" value="MBK1631143.1"/>
    <property type="molecule type" value="Genomic_DNA"/>
</dbReference>
<protein>
    <submittedName>
        <fullName evidence="9">VapC toxin family PIN domain ribonuclease</fullName>
    </submittedName>
</protein>
<evidence type="ECO:0000256" key="5">
    <source>
        <dbReference type="ARBA" id="ARBA00022801"/>
    </source>
</evidence>
<dbReference type="PANTHER" id="PTHR33653">
    <property type="entry name" value="RIBONUCLEASE VAPC2"/>
    <property type="match status" value="1"/>
</dbReference>
<evidence type="ECO:0000256" key="3">
    <source>
        <dbReference type="ARBA" id="ARBA00022722"/>
    </source>
</evidence>
<keyword evidence="5" id="KW-0378">Hydrolase</keyword>
<keyword evidence="10" id="KW-1185">Reference proteome</keyword>
<keyword evidence="3" id="KW-0540">Nuclease</keyword>
<name>A0ABS1CGW8_9GAMM</name>
<evidence type="ECO:0000256" key="2">
    <source>
        <dbReference type="ARBA" id="ARBA00022649"/>
    </source>
</evidence>
<proteinExistence type="inferred from homology"/>
<dbReference type="InterPro" id="IPR029060">
    <property type="entry name" value="PIN-like_dom_sf"/>
</dbReference>
<feature type="domain" description="PIN" evidence="8">
    <location>
        <begin position="6"/>
        <end position="129"/>
    </location>
</feature>
<evidence type="ECO:0000259" key="8">
    <source>
        <dbReference type="Pfam" id="PF01850"/>
    </source>
</evidence>
<dbReference type="Pfam" id="PF01850">
    <property type="entry name" value="PIN"/>
    <property type="match status" value="1"/>
</dbReference>
<organism evidence="9 10">
    <name type="scientific">Thiohalocapsa halophila</name>
    <dbReference type="NCBI Taxonomy" id="69359"/>
    <lineage>
        <taxon>Bacteria</taxon>
        <taxon>Pseudomonadati</taxon>
        <taxon>Pseudomonadota</taxon>
        <taxon>Gammaproteobacteria</taxon>
        <taxon>Chromatiales</taxon>
        <taxon>Chromatiaceae</taxon>
        <taxon>Thiohalocapsa</taxon>
    </lineage>
</organism>
<dbReference type="Proteomes" id="UP000748752">
    <property type="component" value="Unassembled WGS sequence"/>
</dbReference>
<comment type="similarity">
    <text evidence="7">Belongs to the PINc/VapC protein family.</text>
</comment>
<dbReference type="CDD" id="cd18747">
    <property type="entry name" value="PIN_VapC4-5_FitB-like"/>
    <property type="match status" value="1"/>
</dbReference>
<keyword evidence="2" id="KW-1277">Toxin-antitoxin system</keyword>
<dbReference type="RefSeq" id="WP_200236867.1">
    <property type="nucleotide sequence ID" value="NZ_NRRV01000022.1"/>
</dbReference>
<dbReference type="InterPro" id="IPR002716">
    <property type="entry name" value="PIN_dom"/>
</dbReference>
<reference evidence="9 10" key="1">
    <citation type="journal article" date="2020" name="Microorganisms">
        <title>Osmotic Adaptation and Compatible Solute Biosynthesis of Phototrophic Bacteria as Revealed from Genome Analyses.</title>
        <authorList>
            <person name="Imhoff J.F."/>
            <person name="Rahn T."/>
            <person name="Kunzel S."/>
            <person name="Keller A."/>
            <person name="Neulinger S.C."/>
        </authorList>
    </citation>
    <scope>NUCLEOTIDE SEQUENCE [LARGE SCALE GENOMIC DNA]</scope>
    <source>
        <strain evidence="9 10">DSM 6210</strain>
    </source>
</reference>
<comment type="caution">
    <text evidence="9">The sequence shown here is derived from an EMBL/GenBank/DDBJ whole genome shotgun (WGS) entry which is preliminary data.</text>
</comment>
<gene>
    <name evidence="9" type="ORF">CKO31_10385</name>
</gene>